<reference evidence="1 2" key="1">
    <citation type="journal article" date="2010" name="ChemBioChem">
        <title>Cloning and characterization of the biosynthetic gene cluster of 16-membered macrolide antibiotic FD-891: involvement of a dual functional cytochrome P450 monooxygenase catalyzing epoxidation and hydroxylation.</title>
        <authorList>
            <person name="Kudo F."/>
            <person name="Motegi A."/>
            <person name="Mizoue K."/>
            <person name="Eguchi T."/>
        </authorList>
    </citation>
    <scope>NUCLEOTIDE SEQUENCE [LARGE SCALE GENOMIC DNA]</scope>
    <source>
        <strain evidence="1 2">A-8890</strain>
    </source>
</reference>
<reference evidence="1 2" key="2">
    <citation type="journal article" date="2023" name="ChemBioChem">
        <title>Acyltransferase Domain Exchange between Two Independent Type I Polyketide Synthases in the Same Producer Strain of Macrolide Antibiotics.</title>
        <authorList>
            <person name="Kudo F."/>
            <person name="Kishikawa K."/>
            <person name="Tsuboi K."/>
            <person name="Kido T."/>
            <person name="Usui T."/>
            <person name="Hashimoto J."/>
            <person name="Shin-Ya K."/>
            <person name="Miyanaga A."/>
            <person name="Eguchi T."/>
        </authorList>
    </citation>
    <scope>NUCLEOTIDE SEQUENCE [LARGE SCALE GENOMIC DNA]</scope>
    <source>
        <strain evidence="1 2">A-8890</strain>
    </source>
</reference>
<name>A0ABN5W3C8_9ACTN</name>
<accession>A0ABN5W3C8</accession>
<gene>
    <name evidence="1" type="ORF">SGFS_099320</name>
</gene>
<protein>
    <submittedName>
        <fullName evidence="1">Uncharacterized protein</fullName>
    </submittedName>
</protein>
<proteinExistence type="predicted"/>
<evidence type="ECO:0000313" key="2">
    <source>
        <dbReference type="Proteomes" id="UP001321542"/>
    </source>
</evidence>
<organism evidence="1 2">
    <name type="scientific">Streptomyces graminofaciens</name>
    <dbReference type="NCBI Taxonomy" id="68212"/>
    <lineage>
        <taxon>Bacteria</taxon>
        <taxon>Bacillati</taxon>
        <taxon>Actinomycetota</taxon>
        <taxon>Actinomycetes</taxon>
        <taxon>Kitasatosporales</taxon>
        <taxon>Streptomycetaceae</taxon>
        <taxon>Streptomyces</taxon>
    </lineage>
</organism>
<dbReference type="RefSeq" id="WP_286259149.1">
    <property type="nucleotide sequence ID" value="NZ_AP018448.1"/>
</dbReference>
<evidence type="ECO:0000313" key="1">
    <source>
        <dbReference type="EMBL" id="BBC38638.1"/>
    </source>
</evidence>
<dbReference type="Proteomes" id="UP001321542">
    <property type="component" value="Chromosome"/>
</dbReference>
<keyword evidence="2" id="KW-1185">Reference proteome</keyword>
<sequence length="84" mass="9268">MTTARTTRGEGTRYRIDRPTFAGIMRDPRIPGGAIWEPGTGFPASTCRQLTQTARLEPLEEALRAVVAGRASSPTHVWGRRHAH</sequence>
<dbReference type="EMBL" id="AP018448">
    <property type="protein sequence ID" value="BBC38638.1"/>
    <property type="molecule type" value="Genomic_DNA"/>
</dbReference>